<reference evidence="2" key="1">
    <citation type="journal article" date="2019" name="Environ. Microbiol.">
        <title>Fungal ecological strategies reflected in gene transcription - a case study of two litter decomposers.</title>
        <authorList>
            <person name="Barbi F."/>
            <person name="Kohler A."/>
            <person name="Barry K."/>
            <person name="Baskaran P."/>
            <person name="Daum C."/>
            <person name="Fauchery L."/>
            <person name="Ihrmark K."/>
            <person name="Kuo A."/>
            <person name="LaButti K."/>
            <person name="Lipzen A."/>
            <person name="Morin E."/>
            <person name="Grigoriev I.V."/>
            <person name="Henrissat B."/>
            <person name="Lindahl B."/>
            <person name="Martin F."/>
        </authorList>
    </citation>
    <scope>NUCLEOTIDE SEQUENCE</scope>
    <source>
        <strain evidence="2">JB14</strain>
    </source>
</reference>
<evidence type="ECO:0000256" key="1">
    <source>
        <dbReference type="SAM" id="MobiDB-lite"/>
    </source>
</evidence>
<protein>
    <submittedName>
        <fullName evidence="2">Uncharacterized protein</fullName>
    </submittedName>
</protein>
<proteinExistence type="predicted"/>
<sequence length="296" mass="31520">MKTRHAAMRATNSALTNTTPSSSQSHPQSVASASFSVLPPDSPRPSPNWPVEASSSPVSQNAFTSADSRFAEIWPATNIAGPSHFDVASVTSHLNALSFDASTSSGPSSGFYNPARTNLPVAFASDPSRSAGAANESQCSYPGYTSEVGALNVMTPPQDFAHPIMFQAPQVQFPQDASHMSNVSSTNGSTNLWNQSATVTATLLPARRYSPPPYPPPWYPAGSVNAQSGYVGQYEGRHFAHGSIHSLGNGYNGYTPRYGVSTSSTALISGYDHQPQGIDDQFEQDWPETRFNRGEA</sequence>
<evidence type="ECO:0000313" key="3">
    <source>
        <dbReference type="Proteomes" id="UP000799118"/>
    </source>
</evidence>
<dbReference type="EMBL" id="ML769575">
    <property type="protein sequence ID" value="KAE9393322.1"/>
    <property type="molecule type" value="Genomic_DNA"/>
</dbReference>
<dbReference type="AlphaFoldDB" id="A0A6A4H563"/>
<feature type="region of interest" description="Disordered" evidence="1">
    <location>
        <begin position="274"/>
        <end position="296"/>
    </location>
</feature>
<name>A0A6A4H563_9AGAR</name>
<organism evidence="2 3">
    <name type="scientific">Gymnopus androsaceus JB14</name>
    <dbReference type="NCBI Taxonomy" id="1447944"/>
    <lineage>
        <taxon>Eukaryota</taxon>
        <taxon>Fungi</taxon>
        <taxon>Dikarya</taxon>
        <taxon>Basidiomycota</taxon>
        <taxon>Agaricomycotina</taxon>
        <taxon>Agaricomycetes</taxon>
        <taxon>Agaricomycetidae</taxon>
        <taxon>Agaricales</taxon>
        <taxon>Marasmiineae</taxon>
        <taxon>Omphalotaceae</taxon>
        <taxon>Gymnopus</taxon>
    </lineage>
</organism>
<keyword evidence="3" id="KW-1185">Reference proteome</keyword>
<dbReference type="Proteomes" id="UP000799118">
    <property type="component" value="Unassembled WGS sequence"/>
</dbReference>
<feature type="region of interest" description="Disordered" evidence="1">
    <location>
        <begin position="1"/>
        <end position="60"/>
    </location>
</feature>
<feature type="compositionally biased region" description="Basic and acidic residues" evidence="1">
    <location>
        <begin position="287"/>
        <end position="296"/>
    </location>
</feature>
<feature type="compositionally biased region" description="Polar residues" evidence="1">
    <location>
        <begin position="10"/>
        <end position="19"/>
    </location>
</feature>
<feature type="compositionally biased region" description="Low complexity" evidence="1">
    <location>
        <begin position="20"/>
        <end position="39"/>
    </location>
</feature>
<evidence type="ECO:0000313" key="2">
    <source>
        <dbReference type="EMBL" id="KAE9393322.1"/>
    </source>
</evidence>
<accession>A0A6A4H563</accession>
<gene>
    <name evidence="2" type="ORF">BT96DRAFT_1023085</name>
</gene>